<evidence type="ECO:0000256" key="10">
    <source>
        <dbReference type="SAM" id="MobiDB-lite"/>
    </source>
</evidence>
<dbReference type="Pfam" id="PF12783">
    <property type="entry name" value="Sec7-like_HUS"/>
    <property type="match status" value="1"/>
</dbReference>
<evidence type="ECO:0000256" key="3">
    <source>
        <dbReference type="ARBA" id="ARBA00022490"/>
    </source>
</evidence>
<dbReference type="InterPro" id="IPR035999">
    <property type="entry name" value="Sec7_dom_sf"/>
</dbReference>
<dbReference type="InterPro" id="IPR032691">
    <property type="entry name" value="Mon2/Sec7/BIG1-like_HUS"/>
</dbReference>
<dbReference type="SMART" id="SM00222">
    <property type="entry name" value="Sec7"/>
    <property type="match status" value="1"/>
</dbReference>
<keyword evidence="5" id="KW-0344">Guanine-nucleotide releasing factor</keyword>
<evidence type="ECO:0000256" key="7">
    <source>
        <dbReference type="ARBA" id="ARBA00022927"/>
    </source>
</evidence>
<keyword evidence="4" id="KW-0254">Endocytosis</keyword>
<feature type="domain" description="SEC7" evidence="11">
    <location>
        <begin position="441"/>
        <end position="630"/>
    </location>
</feature>
<evidence type="ECO:0000259" key="11">
    <source>
        <dbReference type="PROSITE" id="PS50190"/>
    </source>
</evidence>
<keyword evidence="8" id="KW-0472">Membrane</keyword>
<dbReference type="Gene3D" id="1.10.220.20">
    <property type="match status" value="1"/>
</dbReference>
<accession>A0A6A6LHD7</accession>
<dbReference type="FunFam" id="1.10.1000.11:FF:000010">
    <property type="entry name" value="ARF guanine-nucleotide exchange factor GNOM-like"/>
    <property type="match status" value="1"/>
</dbReference>
<gene>
    <name evidence="12" type="ORF">GH714_031876</name>
</gene>
<dbReference type="PROSITE" id="PS50190">
    <property type="entry name" value="SEC7"/>
    <property type="match status" value="1"/>
</dbReference>
<organism evidence="12 13">
    <name type="scientific">Hevea brasiliensis</name>
    <name type="common">Para rubber tree</name>
    <name type="synonym">Siphonia brasiliensis</name>
    <dbReference type="NCBI Taxonomy" id="3981"/>
    <lineage>
        <taxon>Eukaryota</taxon>
        <taxon>Viridiplantae</taxon>
        <taxon>Streptophyta</taxon>
        <taxon>Embryophyta</taxon>
        <taxon>Tracheophyta</taxon>
        <taxon>Spermatophyta</taxon>
        <taxon>Magnoliopsida</taxon>
        <taxon>eudicotyledons</taxon>
        <taxon>Gunneridae</taxon>
        <taxon>Pentapetalae</taxon>
        <taxon>rosids</taxon>
        <taxon>fabids</taxon>
        <taxon>Malpighiales</taxon>
        <taxon>Euphorbiaceae</taxon>
        <taxon>Crotonoideae</taxon>
        <taxon>Micrandreae</taxon>
        <taxon>Hevea</taxon>
    </lineage>
</organism>
<dbReference type="GO" id="GO:0032012">
    <property type="term" value="P:regulation of ARF protein signal transduction"/>
    <property type="evidence" value="ECO:0007669"/>
    <property type="project" value="InterPro"/>
</dbReference>
<keyword evidence="13" id="KW-1185">Reference proteome</keyword>
<evidence type="ECO:0000256" key="8">
    <source>
        <dbReference type="ARBA" id="ARBA00023136"/>
    </source>
</evidence>
<dbReference type="Pfam" id="PF01369">
    <property type="entry name" value="Sec7"/>
    <property type="match status" value="1"/>
</dbReference>
<evidence type="ECO:0000256" key="1">
    <source>
        <dbReference type="ARBA" id="ARBA00004514"/>
    </source>
</evidence>
<dbReference type="CDD" id="cd00171">
    <property type="entry name" value="Sec7"/>
    <property type="match status" value="1"/>
</dbReference>
<reference evidence="12 13" key="1">
    <citation type="journal article" date="2020" name="Mol. Plant">
        <title>The Chromosome-Based Rubber Tree Genome Provides New Insights into Spurge Genome Evolution and Rubber Biosynthesis.</title>
        <authorList>
            <person name="Liu J."/>
            <person name="Shi C."/>
            <person name="Shi C.C."/>
            <person name="Li W."/>
            <person name="Zhang Q.J."/>
            <person name="Zhang Y."/>
            <person name="Li K."/>
            <person name="Lu H.F."/>
            <person name="Shi C."/>
            <person name="Zhu S.T."/>
            <person name="Xiao Z.Y."/>
            <person name="Nan H."/>
            <person name="Yue Y."/>
            <person name="Zhu X.G."/>
            <person name="Wu Y."/>
            <person name="Hong X.N."/>
            <person name="Fan G.Y."/>
            <person name="Tong Y."/>
            <person name="Zhang D."/>
            <person name="Mao C.L."/>
            <person name="Liu Y.L."/>
            <person name="Hao S.J."/>
            <person name="Liu W.Q."/>
            <person name="Lv M.Q."/>
            <person name="Zhang H.B."/>
            <person name="Liu Y."/>
            <person name="Hu-Tang G.R."/>
            <person name="Wang J.P."/>
            <person name="Wang J.H."/>
            <person name="Sun Y.H."/>
            <person name="Ni S.B."/>
            <person name="Chen W.B."/>
            <person name="Zhang X.C."/>
            <person name="Jiao Y.N."/>
            <person name="Eichler E.E."/>
            <person name="Li G.H."/>
            <person name="Liu X."/>
            <person name="Gao L.Z."/>
        </authorList>
    </citation>
    <scope>NUCLEOTIDE SEQUENCE [LARGE SCALE GENOMIC DNA]</scope>
    <source>
        <strain evidence="13">cv. GT1</strain>
        <tissue evidence="12">Leaf</tissue>
    </source>
</reference>
<dbReference type="GO" id="GO:0005829">
    <property type="term" value="C:cytosol"/>
    <property type="evidence" value="ECO:0007669"/>
    <property type="project" value="UniProtKB-SubCell"/>
</dbReference>
<feature type="region of interest" description="Disordered" evidence="10">
    <location>
        <begin position="177"/>
        <end position="211"/>
    </location>
</feature>
<dbReference type="Gene3D" id="1.10.1000.11">
    <property type="entry name" value="Arf Nucleotide-binding Site Opener,domain 2"/>
    <property type="match status" value="1"/>
</dbReference>
<sequence>MGHLNLESGANSFHREFNDCPVKATKGALACMVNSEIGAVLAVMRRNVRWGVRYAADDDQLEHSLIHSLKELRKQIFSWQHKWHNIDPAIYLQPFLDVIQSDETGAPITGVALSSVYKILTLDVLDVDTVNVAEAMHLIVHAVTTCRFEVTDPASEEVVLMKILQVDAMDKDNTLGSKQLENGNVGVESDGQPSIVDTPDNHMGKLESGKDDNKIDVSNGMEAADNGEKLMMEPFGVPCLVEIFHFLCSLLNVIEHIEVGPRSNPIAYDEDVPLFALGLINSAIELGVCSIVLNLYHHLRTELKVQFEAFFSCVLLRIAQSKHGSSYQLQEVAMEALVDLCRQQTFMAEMYANFDCDITCSNVFEDLANLLSKSAFPVNGPLSAMHIVALDGLVSMIKGMADRIGSELSLSEEASVDREGYKAFWTTKCENYSDPNFWIPHVRKMRHIKRKLMVGVDHFNRDPKKGLEFLQGMHLLPEKLDPQSVASLFRYTAGLDKNLIGDFLGNHDEFCVQVLQEFAGTFDFRGMNLDTALRLFLGTFRLPGESQKIQRVLEAFAERYYEESPQILANKDAALLLSYSLILLNTDQHNVQVKKKMTEEDFIRNNRRTNGGNDFPREYLSELYRSICENEIQMIPEQGAGFPLMTSGCWINVLHKSKITDPFIICDSRVLLDHDMFAILSGPTIAAMSVVFDQTEHEEVLKTCVDGFLAIAKVSSSYHFDDILDDLIVSLCKFTAHLTPFSVDDAILAFGEDTKARMATTTVFTM</sequence>
<keyword evidence="3" id="KW-0963">Cytoplasm</keyword>
<dbReference type="AlphaFoldDB" id="A0A6A6LHD7"/>
<dbReference type="PANTHER" id="PTHR10663:SF353">
    <property type="entry name" value="ARF GUANINE-NUCLEOTIDE EXCHANGE FACTOR GNL1"/>
    <property type="match status" value="1"/>
</dbReference>
<feature type="compositionally biased region" description="Basic and acidic residues" evidence="10">
    <location>
        <begin position="199"/>
        <end position="211"/>
    </location>
</feature>
<keyword evidence="2" id="KW-0813">Transport</keyword>
<evidence type="ECO:0000256" key="5">
    <source>
        <dbReference type="ARBA" id="ARBA00022658"/>
    </source>
</evidence>
<evidence type="ECO:0000256" key="4">
    <source>
        <dbReference type="ARBA" id="ARBA00022583"/>
    </source>
</evidence>
<evidence type="ECO:0000313" key="13">
    <source>
        <dbReference type="Proteomes" id="UP000467840"/>
    </source>
</evidence>
<comment type="caution">
    <text evidence="12">The sequence shown here is derived from an EMBL/GenBank/DDBJ whole genome shotgun (WGS) entry which is preliminary data.</text>
</comment>
<comment type="subcellular location">
    <subcellularLocation>
        <location evidence="1">Cytoplasm</location>
        <location evidence="1">Cytosol</location>
    </subcellularLocation>
    <subcellularLocation>
        <location evidence="9">Endomembrane system</location>
        <topology evidence="9">Peripheral membrane protein</topology>
        <orientation evidence="9">Cytoplasmic side</orientation>
    </subcellularLocation>
</comment>
<dbReference type="PANTHER" id="PTHR10663">
    <property type="entry name" value="GUANYL-NUCLEOTIDE EXCHANGE FACTOR"/>
    <property type="match status" value="1"/>
</dbReference>
<proteinExistence type="predicted"/>
<evidence type="ECO:0000256" key="2">
    <source>
        <dbReference type="ARBA" id="ARBA00022448"/>
    </source>
</evidence>
<dbReference type="FunFam" id="1.10.220.20:FF:000005">
    <property type="entry name" value="ARF guanine-nucleotide exchange factor GNOM"/>
    <property type="match status" value="1"/>
</dbReference>
<dbReference type="InterPro" id="IPR000904">
    <property type="entry name" value="Sec7_dom"/>
</dbReference>
<name>A0A6A6LHD7_HEVBR</name>
<dbReference type="InterPro" id="IPR023394">
    <property type="entry name" value="Sec7_C_sf"/>
</dbReference>
<dbReference type="GO" id="GO:0006897">
    <property type="term" value="P:endocytosis"/>
    <property type="evidence" value="ECO:0007669"/>
    <property type="project" value="UniProtKB-KW"/>
</dbReference>
<evidence type="ECO:0000256" key="9">
    <source>
        <dbReference type="ARBA" id="ARBA00029433"/>
    </source>
</evidence>
<dbReference type="SUPFAM" id="SSF48425">
    <property type="entry name" value="Sec7 domain"/>
    <property type="match status" value="1"/>
</dbReference>
<dbReference type="GO" id="GO:0005085">
    <property type="term" value="F:guanyl-nucleotide exchange factor activity"/>
    <property type="evidence" value="ECO:0007669"/>
    <property type="project" value="UniProtKB-KW"/>
</dbReference>
<dbReference type="EMBL" id="JAAGAX010000011">
    <property type="protein sequence ID" value="KAF2299416.1"/>
    <property type="molecule type" value="Genomic_DNA"/>
</dbReference>
<keyword evidence="6" id="KW-0931">ER-Golgi transport</keyword>
<evidence type="ECO:0000313" key="12">
    <source>
        <dbReference type="EMBL" id="KAF2299416.1"/>
    </source>
</evidence>
<evidence type="ECO:0000256" key="6">
    <source>
        <dbReference type="ARBA" id="ARBA00022892"/>
    </source>
</evidence>
<dbReference type="GO" id="GO:0012505">
    <property type="term" value="C:endomembrane system"/>
    <property type="evidence" value="ECO:0007669"/>
    <property type="project" value="UniProtKB-SubCell"/>
</dbReference>
<keyword evidence="7" id="KW-0653">Protein transport</keyword>
<protein>
    <recommendedName>
        <fullName evidence="11">SEC7 domain-containing protein</fullName>
    </recommendedName>
</protein>
<dbReference type="GO" id="GO:0015031">
    <property type="term" value="P:protein transport"/>
    <property type="evidence" value="ECO:0007669"/>
    <property type="project" value="UniProtKB-KW"/>
</dbReference>
<dbReference type="Proteomes" id="UP000467840">
    <property type="component" value="Chromosome 1"/>
</dbReference>